<evidence type="ECO:0000259" key="1">
    <source>
        <dbReference type="Pfam" id="PF13468"/>
    </source>
</evidence>
<feature type="domain" description="Glyoxalase-like" evidence="1">
    <location>
        <begin position="4"/>
        <end position="179"/>
    </location>
</feature>
<accession>A0ABV7BWV7</accession>
<proteinExistence type="predicted"/>
<evidence type="ECO:0000313" key="2">
    <source>
        <dbReference type="EMBL" id="MFC3000749.1"/>
    </source>
</evidence>
<reference evidence="3" key="1">
    <citation type="journal article" date="2019" name="Int. J. Syst. Evol. Microbiol.">
        <title>The Global Catalogue of Microorganisms (GCM) 10K type strain sequencing project: providing services to taxonomists for standard genome sequencing and annotation.</title>
        <authorList>
            <consortium name="The Broad Institute Genomics Platform"/>
            <consortium name="The Broad Institute Genome Sequencing Center for Infectious Disease"/>
            <person name="Wu L."/>
            <person name="Ma J."/>
        </authorList>
    </citation>
    <scope>NUCLEOTIDE SEQUENCE [LARGE SCALE GENOMIC DNA]</scope>
    <source>
        <strain evidence="3">CGMCC 1.16855</strain>
    </source>
</reference>
<dbReference type="Pfam" id="PF13468">
    <property type="entry name" value="Glyoxalase_3"/>
    <property type="match status" value="1"/>
</dbReference>
<dbReference type="InterPro" id="IPR025870">
    <property type="entry name" value="Glyoxalase-like_dom"/>
</dbReference>
<keyword evidence="3" id="KW-1185">Reference proteome</keyword>
<comment type="caution">
    <text evidence="2">The sequence shown here is derived from an EMBL/GenBank/DDBJ whole genome shotgun (WGS) entry which is preliminary data.</text>
</comment>
<sequence length="214" mass="23220">MAEIDHIVVGARTLEEGADYIEAQLGVRPGKGGSHPGVGTHNMLLSLGPQQYLEVIAPDPAQDTPPHPRPFDLDDPAVKLMLEAGPHLLAWVARTPALDAVAARLGPSQVGEVRSMSRGDLTWRMAFPPQRQDMGNLIPPLIQWDDGKGAAPRLKKSGCKLLALEAEHPDAEQLREVLRQRGLEEALKVRRSPHPRLVARIARPDGAEVALRSG</sequence>
<organism evidence="2 3">
    <name type="scientific">Falsiroseomonas tokyonensis</name>
    <dbReference type="NCBI Taxonomy" id="430521"/>
    <lineage>
        <taxon>Bacteria</taxon>
        <taxon>Pseudomonadati</taxon>
        <taxon>Pseudomonadota</taxon>
        <taxon>Alphaproteobacteria</taxon>
        <taxon>Acetobacterales</taxon>
        <taxon>Roseomonadaceae</taxon>
        <taxon>Falsiroseomonas</taxon>
    </lineage>
</organism>
<name>A0ABV7BWV7_9PROT</name>
<dbReference type="RefSeq" id="WP_216836820.1">
    <property type="nucleotide sequence ID" value="NZ_JAFNJS010000003.1"/>
</dbReference>
<gene>
    <name evidence="2" type="ORF">ACFOD3_12650</name>
</gene>
<dbReference type="Proteomes" id="UP001595420">
    <property type="component" value="Unassembled WGS sequence"/>
</dbReference>
<dbReference type="EMBL" id="JBHRSB010000003">
    <property type="protein sequence ID" value="MFC3000749.1"/>
    <property type="molecule type" value="Genomic_DNA"/>
</dbReference>
<protein>
    <submittedName>
        <fullName evidence="2">VOC family protein</fullName>
    </submittedName>
</protein>
<evidence type="ECO:0000313" key="3">
    <source>
        <dbReference type="Proteomes" id="UP001595420"/>
    </source>
</evidence>